<keyword evidence="1" id="KW-0732">Signal</keyword>
<feature type="chain" id="PRO_5011583546" evidence="1">
    <location>
        <begin position="19"/>
        <end position="131"/>
    </location>
</feature>
<evidence type="ECO:0000256" key="1">
    <source>
        <dbReference type="SAM" id="SignalP"/>
    </source>
</evidence>
<dbReference type="AlphaFoldDB" id="A0A1I2GL94"/>
<dbReference type="Proteomes" id="UP000198598">
    <property type="component" value="Unassembled WGS sequence"/>
</dbReference>
<organism evidence="2 3">
    <name type="scientific">Spirosoma endophyticum</name>
    <dbReference type="NCBI Taxonomy" id="662367"/>
    <lineage>
        <taxon>Bacteria</taxon>
        <taxon>Pseudomonadati</taxon>
        <taxon>Bacteroidota</taxon>
        <taxon>Cytophagia</taxon>
        <taxon>Cytophagales</taxon>
        <taxon>Cytophagaceae</taxon>
        <taxon>Spirosoma</taxon>
    </lineage>
</organism>
<name>A0A1I2GL94_9BACT</name>
<gene>
    <name evidence="2" type="ORF">SAMN05216167_13326</name>
</gene>
<keyword evidence="3" id="KW-1185">Reference proteome</keyword>
<protein>
    <submittedName>
        <fullName evidence="2">Uncharacterized protein</fullName>
    </submittedName>
</protein>
<accession>A0A1I2GL94</accession>
<proteinExistence type="predicted"/>
<dbReference type="EMBL" id="FOLQ01000033">
    <property type="protein sequence ID" value="SFF17770.1"/>
    <property type="molecule type" value="Genomic_DNA"/>
</dbReference>
<evidence type="ECO:0000313" key="2">
    <source>
        <dbReference type="EMBL" id="SFF17770.1"/>
    </source>
</evidence>
<sequence length="131" mass="14396">MKKNIPALLILIGLVSTAQMCGKKDDVNPEFGQSSCGVKNPAKDLPWLKDIITKANEDKATMAHQGNYMGSIYLESLRDEPVFLVKMMMGSGGLAGYFFRCDGQRVYPTAEEITTVVAGYQNKKVVYANLP</sequence>
<reference evidence="2 3" key="1">
    <citation type="submission" date="2016-10" db="EMBL/GenBank/DDBJ databases">
        <authorList>
            <person name="de Groot N.N."/>
        </authorList>
    </citation>
    <scope>NUCLEOTIDE SEQUENCE [LARGE SCALE GENOMIC DNA]</scope>
    <source>
        <strain evidence="2 3">DSM 26130</strain>
    </source>
</reference>
<evidence type="ECO:0000313" key="3">
    <source>
        <dbReference type="Proteomes" id="UP000198598"/>
    </source>
</evidence>
<feature type="signal peptide" evidence="1">
    <location>
        <begin position="1"/>
        <end position="18"/>
    </location>
</feature>
<dbReference type="RefSeq" id="WP_093834428.1">
    <property type="nucleotide sequence ID" value="NZ_FOLQ01000033.1"/>
</dbReference>
<dbReference type="OrthoDB" id="1098690at2"/>